<dbReference type="EMBL" id="JAEANY010000002">
    <property type="protein sequence ID" value="MBH5322278.1"/>
    <property type="molecule type" value="Genomic_DNA"/>
</dbReference>
<dbReference type="PROSITE" id="PS51257">
    <property type="entry name" value="PROKAR_LIPOPROTEIN"/>
    <property type="match status" value="1"/>
</dbReference>
<organism evidence="4 5">
    <name type="scientific">Aurantiacibacter sediminis</name>
    <dbReference type="NCBI Taxonomy" id="2793064"/>
    <lineage>
        <taxon>Bacteria</taxon>
        <taxon>Pseudomonadati</taxon>
        <taxon>Pseudomonadota</taxon>
        <taxon>Alphaproteobacteria</taxon>
        <taxon>Sphingomonadales</taxon>
        <taxon>Erythrobacteraceae</taxon>
        <taxon>Aurantiacibacter</taxon>
    </lineage>
</organism>
<dbReference type="Proteomes" id="UP000602442">
    <property type="component" value="Unassembled WGS sequence"/>
</dbReference>
<evidence type="ECO:0000256" key="1">
    <source>
        <dbReference type="ARBA" id="ARBA00022723"/>
    </source>
</evidence>
<dbReference type="Gene3D" id="2.60.40.420">
    <property type="entry name" value="Cupredoxins - blue copper proteins"/>
    <property type="match status" value="1"/>
</dbReference>
<dbReference type="RefSeq" id="WP_197920979.1">
    <property type="nucleotide sequence ID" value="NZ_CAWPTA010000007.1"/>
</dbReference>
<evidence type="ECO:0000313" key="4">
    <source>
        <dbReference type="EMBL" id="MBH5322278.1"/>
    </source>
</evidence>
<dbReference type="PANTHER" id="PTHR38439:SF3">
    <property type="entry name" value="COPPER-RESISTANT CUPROPROTEIN COPI"/>
    <property type="match status" value="1"/>
</dbReference>
<proteinExistence type="predicted"/>
<evidence type="ECO:0000313" key="5">
    <source>
        <dbReference type="Proteomes" id="UP000602442"/>
    </source>
</evidence>
<dbReference type="Pfam" id="PF00127">
    <property type="entry name" value="Copper-bind"/>
    <property type="match status" value="1"/>
</dbReference>
<sequence>MTRYILFPLALALSACVGTEPIEPQVASASTDFSDARQVTVELDNFDFSPRELTLTAGEPVELVFTNTSGEAHNFAAPEFFASAMIREGDADLLRNGHVELRGGRSASVFLVPVAGEYEVDCTHLGHSALGMTGSITVQ</sequence>
<gene>
    <name evidence="4" type="ORF">I5L03_06725</name>
</gene>
<keyword evidence="2" id="KW-0186">Copper</keyword>
<name>A0ABS0N2Y3_9SPHN</name>
<evidence type="ECO:0000259" key="3">
    <source>
        <dbReference type="Pfam" id="PF00127"/>
    </source>
</evidence>
<protein>
    <submittedName>
        <fullName evidence="4">Cupredoxin domain-containing protein</fullName>
    </submittedName>
</protein>
<accession>A0ABS0N2Y3</accession>
<dbReference type="InterPro" id="IPR000923">
    <property type="entry name" value="BlueCu_1"/>
</dbReference>
<comment type="caution">
    <text evidence="4">The sequence shown here is derived from an EMBL/GenBank/DDBJ whole genome shotgun (WGS) entry which is preliminary data.</text>
</comment>
<dbReference type="InterPro" id="IPR050845">
    <property type="entry name" value="Cu-binding_ET"/>
</dbReference>
<evidence type="ECO:0000256" key="2">
    <source>
        <dbReference type="ARBA" id="ARBA00023008"/>
    </source>
</evidence>
<keyword evidence="1" id="KW-0479">Metal-binding</keyword>
<dbReference type="InterPro" id="IPR008972">
    <property type="entry name" value="Cupredoxin"/>
</dbReference>
<dbReference type="SUPFAM" id="SSF49503">
    <property type="entry name" value="Cupredoxins"/>
    <property type="match status" value="1"/>
</dbReference>
<feature type="domain" description="Blue (type 1) copper" evidence="3">
    <location>
        <begin position="39"/>
        <end position="139"/>
    </location>
</feature>
<dbReference type="PANTHER" id="PTHR38439">
    <property type="entry name" value="AURACYANIN-B"/>
    <property type="match status" value="1"/>
</dbReference>
<keyword evidence="5" id="KW-1185">Reference proteome</keyword>
<reference evidence="4 5" key="1">
    <citation type="submission" date="2020-11" db="EMBL/GenBank/DDBJ databases">
        <title>Erythrobacter sediminis sp. nov., a marine bacterium from a tidal flat of Garorim Bay.</title>
        <authorList>
            <person name="Kim D."/>
            <person name="Yoo Y."/>
            <person name="Kim J.-J."/>
        </authorList>
    </citation>
    <scope>NUCLEOTIDE SEQUENCE [LARGE SCALE GENOMIC DNA]</scope>
    <source>
        <strain evidence="4 5">JGD-13</strain>
    </source>
</reference>